<organism evidence="2 3">
    <name type="scientific">Xanthomonas boreopolis</name>
    <dbReference type="NCBI Taxonomy" id="86183"/>
    <lineage>
        <taxon>Bacteria</taxon>
        <taxon>Pseudomonadati</taxon>
        <taxon>Pseudomonadota</taxon>
        <taxon>Gammaproteobacteria</taxon>
        <taxon>Lysobacterales</taxon>
        <taxon>Lysobacteraceae</taxon>
        <taxon>Xanthomonas</taxon>
    </lineage>
</organism>
<evidence type="ECO:0000256" key="1">
    <source>
        <dbReference type="SAM" id="SignalP"/>
    </source>
</evidence>
<dbReference type="AlphaFoldDB" id="A0A919FCR8"/>
<feature type="signal peptide" evidence="1">
    <location>
        <begin position="1"/>
        <end position="16"/>
    </location>
</feature>
<dbReference type="PROSITE" id="PS51257">
    <property type="entry name" value="PROKAR_LIPOPROTEIN"/>
    <property type="match status" value="1"/>
</dbReference>
<evidence type="ECO:0000313" key="2">
    <source>
        <dbReference type="EMBL" id="GHH61510.1"/>
    </source>
</evidence>
<proteinExistence type="predicted"/>
<sequence length="162" mass="18160">MKWLFFVFLISTPLLASCNTPKGRYQSAVIEDSAGGLCFKIEDTKEARRKNPAISGVGIGEQHSDHFEEIWLVLFPPAGIPEPVVSPDVCIPYEKVKSLPKLQPHKAYILSITGSLDGVARFYSAKFCMIEQNGDLRVQQVTFDSKRKLWNWDKCGIGYPVP</sequence>
<accession>A0A919FCR8</accession>
<dbReference type="Proteomes" id="UP000623958">
    <property type="component" value="Unassembled WGS sequence"/>
</dbReference>
<feature type="chain" id="PRO_5037849101" description="Lipoprotein" evidence="1">
    <location>
        <begin position="17"/>
        <end position="162"/>
    </location>
</feature>
<reference evidence="2" key="2">
    <citation type="submission" date="2020-09" db="EMBL/GenBank/DDBJ databases">
        <authorList>
            <person name="Sun Q."/>
            <person name="Ohkuma M."/>
        </authorList>
    </citation>
    <scope>NUCLEOTIDE SEQUENCE</scope>
    <source>
        <strain evidence="2">JCM 13306</strain>
    </source>
</reference>
<keyword evidence="3" id="KW-1185">Reference proteome</keyword>
<keyword evidence="1" id="KW-0732">Signal</keyword>
<reference evidence="2" key="1">
    <citation type="journal article" date="2014" name="Int. J. Syst. Evol. Microbiol.">
        <title>Complete genome sequence of Corynebacterium casei LMG S-19264T (=DSM 44701T), isolated from a smear-ripened cheese.</title>
        <authorList>
            <consortium name="US DOE Joint Genome Institute (JGI-PGF)"/>
            <person name="Walter F."/>
            <person name="Albersmeier A."/>
            <person name="Kalinowski J."/>
            <person name="Ruckert C."/>
        </authorList>
    </citation>
    <scope>NUCLEOTIDE SEQUENCE</scope>
    <source>
        <strain evidence="2">JCM 13306</strain>
    </source>
</reference>
<name>A0A919FCR8_9XANT</name>
<evidence type="ECO:0008006" key="4">
    <source>
        <dbReference type="Google" id="ProtNLM"/>
    </source>
</evidence>
<dbReference type="RefSeq" id="WP_434030176.1">
    <property type="nucleotide sequence ID" value="NZ_BNBA01000065.1"/>
</dbReference>
<dbReference type="EMBL" id="BNBA01000065">
    <property type="protein sequence ID" value="GHH61510.1"/>
    <property type="molecule type" value="Genomic_DNA"/>
</dbReference>
<comment type="caution">
    <text evidence="2">The sequence shown here is derived from an EMBL/GenBank/DDBJ whole genome shotgun (WGS) entry which is preliminary data.</text>
</comment>
<evidence type="ECO:0000313" key="3">
    <source>
        <dbReference type="Proteomes" id="UP000623958"/>
    </source>
</evidence>
<protein>
    <recommendedName>
        <fullName evidence="4">Lipoprotein</fullName>
    </recommendedName>
</protein>
<gene>
    <name evidence="2" type="ORF">GCM10009090_38110</name>
</gene>